<evidence type="ECO:0000313" key="1">
    <source>
        <dbReference type="EMBL" id="KAK3372711.1"/>
    </source>
</evidence>
<name>A0AAE0K9T4_9PEZI</name>
<keyword evidence="2" id="KW-1185">Reference proteome</keyword>
<proteinExistence type="predicted"/>
<protein>
    <submittedName>
        <fullName evidence="1">Uncharacterized protein</fullName>
    </submittedName>
</protein>
<sequence>MGQIARPMTRPNIIIRAYQELVKGLEDEQALAQYMDDKVRRRRTSQMRAREQPQNTCCCCDANRMDVVVLEVSYSQQDGKDLQKLASDCILRSNGDVKAVIGVDINYGQESSTVSLWRPNHVEEEGE</sequence>
<evidence type="ECO:0000313" key="2">
    <source>
        <dbReference type="Proteomes" id="UP001285441"/>
    </source>
</evidence>
<dbReference type="Proteomes" id="UP001285441">
    <property type="component" value="Unassembled WGS sequence"/>
</dbReference>
<reference evidence="1" key="2">
    <citation type="submission" date="2023-06" db="EMBL/GenBank/DDBJ databases">
        <authorList>
            <consortium name="Lawrence Berkeley National Laboratory"/>
            <person name="Haridas S."/>
            <person name="Hensen N."/>
            <person name="Bonometti L."/>
            <person name="Westerberg I."/>
            <person name="Brannstrom I.O."/>
            <person name="Guillou S."/>
            <person name="Cros-Aarteil S."/>
            <person name="Calhoun S."/>
            <person name="Kuo A."/>
            <person name="Mondo S."/>
            <person name="Pangilinan J."/>
            <person name="Riley R."/>
            <person name="LaButti K."/>
            <person name="Andreopoulos B."/>
            <person name="Lipzen A."/>
            <person name="Chen C."/>
            <person name="Yanf M."/>
            <person name="Daum C."/>
            <person name="Ng V."/>
            <person name="Clum A."/>
            <person name="Steindorff A."/>
            <person name="Ohm R."/>
            <person name="Martin F."/>
            <person name="Silar P."/>
            <person name="Natvig D."/>
            <person name="Lalanne C."/>
            <person name="Gautier V."/>
            <person name="Ament-velasquez S.L."/>
            <person name="Kruys A."/>
            <person name="Hutchinson M.I."/>
            <person name="Powell A.J."/>
            <person name="Barry K."/>
            <person name="Miller A.N."/>
            <person name="Grigoriev I.V."/>
            <person name="Debuchy R."/>
            <person name="Gladieux P."/>
            <person name="Thoren M.H."/>
            <person name="Johannesson H."/>
        </authorList>
    </citation>
    <scope>NUCLEOTIDE SEQUENCE</scope>
    <source>
        <strain evidence="1">CBS 232.78</strain>
    </source>
</reference>
<dbReference type="AlphaFoldDB" id="A0AAE0K9T4"/>
<reference evidence="1" key="1">
    <citation type="journal article" date="2023" name="Mol. Phylogenet. Evol.">
        <title>Genome-scale phylogeny and comparative genomics of the fungal order Sordariales.</title>
        <authorList>
            <person name="Hensen N."/>
            <person name="Bonometti L."/>
            <person name="Westerberg I."/>
            <person name="Brannstrom I.O."/>
            <person name="Guillou S."/>
            <person name="Cros-Aarteil S."/>
            <person name="Calhoun S."/>
            <person name="Haridas S."/>
            <person name="Kuo A."/>
            <person name="Mondo S."/>
            <person name="Pangilinan J."/>
            <person name="Riley R."/>
            <person name="LaButti K."/>
            <person name="Andreopoulos B."/>
            <person name="Lipzen A."/>
            <person name="Chen C."/>
            <person name="Yan M."/>
            <person name="Daum C."/>
            <person name="Ng V."/>
            <person name="Clum A."/>
            <person name="Steindorff A."/>
            <person name="Ohm R.A."/>
            <person name="Martin F."/>
            <person name="Silar P."/>
            <person name="Natvig D.O."/>
            <person name="Lalanne C."/>
            <person name="Gautier V."/>
            <person name="Ament-Velasquez S.L."/>
            <person name="Kruys A."/>
            <person name="Hutchinson M.I."/>
            <person name="Powell A.J."/>
            <person name="Barry K."/>
            <person name="Miller A.N."/>
            <person name="Grigoriev I.V."/>
            <person name="Debuchy R."/>
            <person name="Gladieux P."/>
            <person name="Hiltunen Thoren M."/>
            <person name="Johannesson H."/>
        </authorList>
    </citation>
    <scope>NUCLEOTIDE SEQUENCE</scope>
    <source>
        <strain evidence="1">CBS 232.78</strain>
    </source>
</reference>
<organism evidence="1 2">
    <name type="scientific">Podospora didyma</name>
    <dbReference type="NCBI Taxonomy" id="330526"/>
    <lineage>
        <taxon>Eukaryota</taxon>
        <taxon>Fungi</taxon>
        <taxon>Dikarya</taxon>
        <taxon>Ascomycota</taxon>
        <taxon>Pezizomycotina</taxon>
        <taxon>Sordariomycetes</taxon>
        <taxon>Sordariomycetidae</taxon>
        <taxon>Sordariales</taxon>
        <taxon>Podosporaceae</taxon>
        <taxon>Podospora</taxon>
    </lineage>
</organism>
<comment type="caution">
    <text evidence="1">The sequence shown here is derived from an EMBL/GenBank/DDBJ whole genome shotgun (WGS) entry which is preliminary data.</text>
</comment>
<gene>
    <name evidence="1" type="ORF">B0H63DRAFT_454015</name>
</gene>
<dbReference type="EMBL" id="JAULSW010000008">
    <property type="protein sequence ID" value="KAK3372711.1"/>
    <property type="molecule type" value="Genomic_DNA"/>
</dbReference>
<accession>A0AAE0K9T4</accession>